<dbReference type="InterPro" id="IPR015422">
    <property type="entry name" value="PyrdxlP-dep_Trfase_small"/>
</dbReference>
<keyword evidence="1 4" id="KW-0663">Pyridoxal phosphate</keyword>
<keyword evidence="7" id="KW-1185">Reference proteome</keyword>
<dbReference type="Gene3D" id="3.90.1150.10">
    <property type="entry name" value="Aspartate Aminotransferase, domain 1"/>
    <property type="match status" value="1"/>
</dbReference>
<dbReference type="Proteomes" id="UP000316921">
    <property type="component" value="Chromosome"/>
</dbReference>
<dbReference type="PANTHER" id="PTHR30244:SF36">
    <property type="entry name" value="3-OXO-GLUCOSE-6-PHOSPHATE:GLUTAMATE AMINOTRANSFERASE"/>
    <property type="match status" value="1"/>
</dbReference>
<organism evidence="6 7">
    <name type="scientific">Engelhardtia mirabilis</name>
    <dbReference type="NCBI Taxonomy" id="2528011"/>
    <lineage>
        <taxon>Bacteria</taxon>
        <taxon>Pseudomonadati</taxon>
        <taxon>Planctomycetota</taxon>
        <taxon>Planctomycetia</taxon>
        <taxon>Planctomycetia incertae sedis</taxon>
        <taxon>Engelhardtia</taxon>
    </lineage>
</organism>
<reference evidence="6 7" key="1">
    <citation type="submission" date="2019-02" db="EMBL/GenBank/DDBJ databases">
        <title>Deep-cultivation of Planctomycetes and their phenomic and genomic characterization uncovers novel biology.</title>
        <authorList>
            <person name="Wiegand S."/>
            <person name="Jogler M."/>
            <person name="Boedeker C."/>
            <person name="Pinto D."/>
            <person name="Vollmers J."/>
            <person name="Rivas-Marin E."/>
            <person name="Kohn T."/>
            <person name="Peeters S.H."/>
            <person name="Heuer A."/>
            <person name="Rast P."/>
            <person name="Oberbeckmann S."/>
            <person name="Bunk B."/>
            <person name="Jeske O."/>
            <person name="Meyerdierks A."/>
            <person name="Storesund J.E."/>
            <person name="Kallscheuer N."/>
            <person name="Luecker S."/>
            <person name="Lage O.M."/>
            <person name="Pohl T."/>
            <person name="Merkel B.J."/>
            <person name="Hornburger P."/>
            <person name="Mueller R.-W."/>
            <person name="Bruemmer F."/>
            <person name="Labrenz M."/>
            <person name="Spormann A.M."/>
            <person name="Op den Camp H."/>
            <person name="Overmann J."/>
            <person name="Amann R."/>
            <person name="Jetten M.S.M."/>
            <person name="Mascher T."/>
            <person name="Medema M.H."/>
            <person name="Devos D.P."/>
            <person name="Kaster A.-K."/>
            <person name="Ovreas L."/>
            <person name="Rohde M."/>
            <person name="Galperin M.Y."/>
            <person name="Jogler C."/>
        </authorList>
    </citation>
    <scope>NUCLEOTIDE SEQUENCE [LARGE SCALE GENOMIC DNA]</scope>
    <source>
        <strain evidence="6 7">Pla133</strain>
    </source>
</reference>
<dbReference type="Pfam" id="PF01041">
    <property type="entry name" value="DegT_DnrJ_EryC1"/>
    <property type="match status" value="1"/>
</dbReference>
<evidence type="ECO:0000256" key="5">
    <source>
        <dbReference type="RuleBase" id="RU004508"/>
    </source>
</evidence>
<comment type="similarity">
    <text evidence="2 5">Belongs to the DegT/DnrJ/EryC1 family.</text>
</comment>
<keyword evidence="6" id="KW-0032">Aminotransferase</keyword>
<evidence type="ECO:0000313" key="6">
    <source>
        <dbReference type="EMBL" id="QDU66948.1"/>
    </source>
</evidence>
<keyword evidence="6" id="KW-0808">Transferase</keyword>
<evidence type="ECO:0000256" key="3">
    <source>
        <dbReference type="PIRSR" id="PIRSR000390-1"/>
    </source>
</evidence>
<evidence type="ECO:0000256" key="4">
    <source>
        <dbReference type="PIRSR" id="PIRSR000390-2"/>
    </source>
</evidence>
<dbReference type="CDD" id="cd00616">
    <property type="entry name" value="AHBA_syn"/>
    <property type="match status" value="1"/>
</dbReference>
<dbReference type="EC" id="2.6.1.90" evidence="6"/>
<dbReference type="GO" id="GO:0030170">
    <property type="term" value="F:pyridoxal phosphate binding"/>
    <property type="evidence" value="ECO:0007669"/>
    <property type="project" value="TreeGrafter"/>
</dbReference>
<feature type="active site" description="Proton acceptor" evidence="3">
    <location>
        <position position="197"/>
    </location>
</feature>
<dbReference type="InterPro" id="IPR015421">
    <property type="entry name" value="PyrdxlP-dep_Trfase_major"/>
</dbReference>
<gene>
    <name evidence="6" type="ORF">Pla133_20240</name>
</gene>
<dbReference type="InterPro" id="IPR015424">
    <property type="entry name" value="PyrdxlP-dep_Trfase"/>
</dbReference>
<dbReference type="SUPFAM" id="SSF53383">
    <property type="entry name" value="PLP-dependent transferases"/>
    <property type="match status" value="1"/>
</dbReference>
<feature type="modified residue" description="N6-(pyridoxal phosphate)lysine" evidence="4">
    <location>
        <position position="197"/>
    </location>
</feature>
<dbReference type="Gene3D" id="3.40.640.10">
    <property type="entry name" value="Type I PLP-dependent aspartate aminotransferase-like (Major domain)"/>
    <property type="match status" value="1"/>
</dbReference>
<dbReference type="AlphaFoldDB" id="A0A518BJ04"/>
<sequence>MTTTKPRPIAPLDLVAERAQCGTALIEALERVLASGVYVLGPEVQAFEREFAAYQGAAHGVGVSSGTDALVVAMRALGLEIGAKVLTTPFTFFASAGAIAWSGARPTFVDVDPDTALMRLDQVAAALDDQTVGVVPVHLYGALVDIPALRAITDPKGLWVLEDGAQAHGAGRTDADGNEWRCGVHGHAAAFSFYPTKNLGAAGEGGMVLTQSGEVACDTSQIRDHGSVAKYMHGRVGTNSRLQAMQAAVLRVKLPHLDAWNARRREHAARYHSAFEGSQTVSALRVEPGTTHAFHQFAVRILGEDGARDRVQAALAAQGISAAVHYPRCVHVQEAAKDWGYGPGDFPGAEQLAREVLCLPIHPFLEPGDVDRVAEAVLTAAG</sequence>
<dbReference type="GO" id="GO:0000271">
    <property type="term" value="P:polysaccharide biosynthetic process"/>
    <property type="evidence" value="ECO:0007669"/>
    <property type="project" value="TreeGrafter"/>
</dbReference>
<name>A0A518BJ04_9BACT</name>
<dbReference type="PANTHER" id="PTHR30244">
    <property type="entry name" value="TRANSAMINASE"/>
    <property type="match status" value="1"/>
</dbReference>
<dbReference type="PIRSF" id="PIRSF000390">
    <property type="entry name" value="PLP_StrS"/>
    <property type="match status" value="1"/>
</dbReference>
<protein>
    <submittedName>
        <fullName evidence="6">Aminotransferase</fullName>
        <ecNumber evidence="6">2.6.1.90</ecNumber>
    </submittedName>
</protein>
<proteinExistence type="inferred from homology"/>
<evidence type="ECO:0000256" key="1">
    <source>
        <dbReference type="ARBA" id="ARBA00022898"/>
    </source>
</evidence>
<dbReference type="EMBL" id="CP036287">
    <property type="protein sequence ID" value="QDU66948.1"/>
    <property type="molecule type" value="Genomic_DNA"/>
</dbReference>
<evidence type="ECO:0000313" key="7">
    <source>
        <dbReference type="Proteomes" id="UP000316921"/>
    </source>
</evidence>
<dbReference type="KEGG" id="pbap:Pla133_20240"/>
<dbReference type="InterPro" id="IPR000653">
    <property type="entry name" value="DegT/StrS_aminotransferase"/>
</dbReference>
<dbReference type="GO" id="GO:0008483">
    <property type="term" value="F:transaminase activity"/>
    <property type="evidence" value="ECO:0007669"/>
    <property type="project" value="UniProtKB-KW"/>
</dbReference>
<evidence type="ECO:0000256" key="2">
    <source>
        <dbReference type="ARBA" id="ARBA00037999"/>
    </source>
</evidence>
<accession>A0A518BJ04</accession>
<dbReference type="RefSeq" id="WP_419192317.1">
    <property type="nucleotide sequence ID" value="NZ_CP036287.1"/>
</dbReference>